<feature type="domain" description="Response regulatory" evidence="9">
    <location>
        <begin position="596"/>
        <end position="728"/>
    </location>
</feature>
<dbReference type="GO" id="GO:0009584">
    <property type="term" value="P:detection of visible light"/>
    <property type="evidence" value="ECO:0007669"/>
    <property type="project" value="InterPro"/>
</dbReference>
<evidence type="ECO:0000259" key="7">
    <source>
        <dbReference type="PROSITE" id="PS50046"/>
    </source>
</evidence>
<feature type="modified residue" description="4-aspartylphosphate" evidence="5">
    <location>
        <position position="658"/>
    </location>
</feature>
<dbReference type="InterPro" id="IPR003594">
    <property type="entry name" value="HATPase_dom"/>
</dbReference>
<protein>
    <recommendedName>
        <fullName evidence="2">histidine kinase</fullName>
        <ecNumber evidence="2">2.7.13.3</ecNumber>
    </recommendedName>
</protein>
<dbReference type="PROSITE" id="PS50046">
    <property type="entry name" value="PHYTOCHROME_2"/>
    <property type="match status" value="1"/>
</dbReference>
<proteinExistence type="predicted"/>
<dbReference type="SUPFAM" id="SSF55781">
    <property type="entry name" value="GAF domain-like"/>
    <property type="match status" value="2"/>
</dbReference>
<organism evidence="10 11">
    <name type="scientific">Tribonema minus</name>
    <dbReference type="NCBI Taxonomy" id="303371"/>
    <lineage>
        <taxon>Eukaryota</taxon>
        <taxon>Sar</taxon>
        <taxon>Stramenopiles</taxon>
        <taxon>Ochrophyta</taxon>
        <taxon>PX clade</taxon>
        <taxon>Xanthophyceae</taxon>
        <taxon>Tribonematales</taxon>
        <taxon>Tribonemataceae</taxon>
        <taxon>Tribonema</taxon>
    </lineage>
</organism>
<evidence type="ECO:0000313" key="11">
    <source>
        <dbReference type="Proteomes" id="UP000664859"/>
    </source>
</evidence>
<name>A0A835YMS3_9STRA</name>
<feature type="domain" description="Histidine kinase" evidence="8">
    <location>
        <begin position="276"/>
        <end position="550"/>
    </location>
</feature>
<dbReference type="InterPro" id="IPR011006">
    <property type="entry name" value="CheY-like_superfamily"/>
</dbReference>
<dbReference type="PRINTS" id="PR00344">
    <property type="entry name" value="BCTRLSENSOR"/>
</dbReference>
<evidence type="ECO:0000256" key="5">
    <source>
        <dbReference type="PROSITE-ProRule" id="PRU00169"/>
    </source>
</evidence>
<keyword evidence="3" id="KW-0808">Transferase</keyword>
<dbReference type="AlphaFoldDB" id="A0A835YMS3"/>
<keyword evidence="5" id="KW-0597">Phosphoprotein</keyword>
<evidence type="ECO:0000256" key="2">
    <source>
        <dbReference type="ARBA" id="ARBA00012438"/>
    </source>
</evidence>
<reference evidence="10" key="1">
    <citation type="submission" date="2021-02" db="EMBL/GenBank/DDBJ databases">
        <title>First Annotated Genome of the Yellow-green Alga Tribonema minus.</title>
        <authorList>
            <person name="Mahan K.M."/>
        </authorList>
    </citation>
    <scope>NUCLEOTIDE SEQUENCE</scope>
    <source>
        <strain evidence="10">UTEX B ZZ1240</strain>
    </source>
</reference>
<feature type="domain" description="Phytochrome chromophore attachment site" evidence="7">
    <location>
        <begin position="1"/>
        <end position="86"/>
    </location>
</feature>
<dbReference type="InterPro" id="IPR029016">
    <property type="entry name" value="GAF-like_dom_sf"/>
</dbReference>
<keyword evidence="4" id="KW-0418">Kinase</keyword>
<dbReference type="Gene3D" id="3.30.450.40">
    <property type="match status" value="1"/>
</dbReference>
<dbReference type="InterPro" id="IPR001789">
    <property type="entry name" value="Sig_transdc_resp-reg_receiver"/>
</dbReference>
<evidence type="ECO:0000256" key="1">
    <source>
        <dbReference type="ARBA" id="ARBA00000085"/>
    </source>
</evidence>
<dbReference type="InterPro" id="IPR043150">
    <property type="entry name" value="Phytochrome_PHY_sf"/>
</dbReference>
<dbReference type="InterPro" id="IPR004358">
    <property type="entry name" value="Sig_transdc_His_kin-like_C"/>
</dbReference>
<evidence type="ECO:0000256" key="4">
    <source>
        <dbReference type="ARBA" id="ARBA00022777"/>
    </source>
</evidence>
<dbReference type="SUPFAM" id="SSF52172">
    <property type="entry name" value="CheY-like"/>
    <property type="match status" value="1"/>
</dbReference>
<evidence type="ECO:0000259" key="8">
    <source>
        <dbReference type="PROSITE" id="PS50109"/>
    </source>
</evidence>
<dbReference type="Gene3D" id="3.30.565.10">
    <property type="entry name" value="Histidine kinase-like ATPase, C-terminal domain"/>
    <property type="match status" value="1"/>
</dbReference>
<dbReference type="GO" id="GO:0005886">
    <property type="term" value="C:plasma membrane"/>
    <property type="evidence" value="ECO:0007669"/>
    <property type="project" value="TreeGrafter"/>
</dbReference>
<dbReference type="Gene3D" id="3.30.450.270">
    <property type="match status" value="1"/>
</dbReference>
<dbReference type="InterPro" id="IPR036890">
    <property type="entry name" value="HATPase_C_sf"/>
</dbReference>
<dbReference type="EMBL" id="JAFCMP010000517">
    <property type="protein sequence ID" value="KAG5178217.1"/>
    <property type="molecule type" value="Genomic_DNA"/>
</dbReference>
<dbReference type="PANTHER" id="PTHR43047:SF62">
    <property type="entry name" value="SENSOR HISTIDINE KINASE DPIB"/>
    <property type="match status" value="1"/>
</dbReference>
<dbReference type="SUPFAM" id="SSF55874">
    <property type="entry name" value="ATPase domain of HSP90 chaperone/DNA topoisomerase II/histidine kinase"/>
    <property type="match status" value="1"/>
</dbReference>
<comment type="catalytic activity">
    <reaction evidence="1">
        <text>ATP + protein L-histidine = ADP + protein N-phospho-L-histidine.</text>
        <dbReference type="EC" id="2.7.13.3"/>
    </reaction>
</comment>
<dbReference type="GO" id="GO:0000155">
    <property type="term" value="F:phosphorelay sensor kinase activity"/>
    <property type="evidence" value="ECO:0007669"/>
    <property type="project" value="TreeGrafter"/>
</dbReference>
<dbReference type="InterPro" id="IPR016132">
    <property type="entry name" value="Phyto_chromo_attachment"/>
</dbReference>
<evidence type="ECO:0000256" key="6">
    <source>
        <dbReference type="SAM" id="MobiDB-lite"/>
    </source>
</evidence>
<dbReference type="OrthoDB" id="2015534at2759"/>
<dbReference type="InterPro" id="IPR013515">
    <property type="entry name" value="Phytochrome_cen-reg"/>
</dbReference>
<dbReference type="GO" id="GO:0006355">
    <property type="term" value="P:regulation of DNA-templated transcription"/>
    <property type="evidence" value="ECO:0007669"/>
    <property type="project" value="InterPro"/>
</dbReference>
<dbReference type="CDD" id="cd17546">
    <property type="entry name" value="REC_hyHK_CKI1_RcsC-like"/>
    <property type="match status" value="1"/>
</dbReference>
<dbReference type="SMART" id="SM00448">
    <property type="entry name" value="REC"/>
    <property type="match status" value="1"/>
</dbReference>
<dbReference type="PANTHER" id="PTHR43047">
    <property type="entry name" value="TWO-COMPONENT HISTIDINE PROTEIN KINASE"/>
    <property type="match status" value="1"/>
</dbReference>
<dbReference type="PROSITE" id="PS50110">
    <property type="entry name" value="RESPONSE_REGULATORY"/>
    <property type="match status" value="1"/>
</dbReference>
<gene>
    <name evidence="10" type="ORF">JKP88DRAFT_248300</name>
</gene>
<dbReference type="PROSITE" id="PS50109">
    <property type="entry name" value="HIS_KIN"/>
    <property type="match status" value="1"/>
</dbReference>
<dbReference type="InterPro" id="IPR005467">
    <property type="entry name" value="His_kinase_dom"/>
</dbReference>
<evidence type="ECO:0000313" key="10">
    <source>
        <dbReference type="EMBL" id="KAG5178217.1"/>
    </source>
</evidence>
<dbReference type="Proteomes" id="UP000664859">
    <property type="component" value="Unassembled WGS sequence"/>
</dbReference>
<feature type="compositionally biased region" description="Low complexity" evidence="6">
    <location>
        <begin position="560"/>
        <end position="578"/>
    </location>
</feature>
<dbReference type="SMART" id="SM00387">
    <property type="entry name" value="HATPase_c"/>
    <property type="match status" value="1"/>
</dbReference>
<sequence length="831" mass="90810">MRVIHNVHGSDSPIVGGERPVDLSMSSLRAVSKVHIAYLKNMNVRAAMSIAIIVNGDLWGLYAFHSHSCPVSPSAEQRISLEVTASLSSSRIEAFLHADVRKRKLALMTALEALPEAHSISSFLDGHVHQLLRAAKANAVVLSVDGHPISVYGDKLLAPTEEGARELSRRCHMDETLILNDYGAGGIGRGVAHMRTRGMQLSLMRTSSCADVVWGGNPDDAKLPTLGGVLQPRASFEAYLEKSRHESHKWDFTDREIVAMIFEHMRHYRRAELLKSFELSLERANSDFVDSEKLLRDSPDMSGEERRDIVDGAIASGDGLLKTLNDILTIAKAKYKVTLNMHDFSAVALLYDSVATMSTLASRKSVDLVVEQNVRDIHRSGETVKADALAKVYGDANMVVQVINNLISNAIEFVDTGRVTVRMSAHGSYGDACSRCRETTAAFHNSIRTHRSEDLPPDLPSSWTSVQAEKAVWYNFEVEDTGPGIGSETEMFEMMKAYHQLSSGRCKTYQGSGLGLHICLTHCKNHGGLLAVGSTVGVGTVFVFIIPMMLTEEKGERRAATSGARTRGDAARASGSAVSGGVYTPQLLGALIENAVVLIVDDSALNVKLCKRKITLALGKNTSCMSAEDGQQAVDMYRDSLDSRNADVPSRFDAVLMDFHMPRLSGKNAIIQMRQMERERGVPPVPIAACTADVGDMAKASLLNAGATVVLTKPTPAGLMEQRDYGVKIDRVLVYQNIKTLNYDWVKAHLNAGRSVTLVLEFFADYANLQAIRDGAWDYHIDRIARAIKADGRQLGLVTQSFSSDSTFPTLQGTQVLLSRMFTRATVTSTR</sequence>
<keyword evidence="11" id="KW-1185">Reference proteome</keyword>
<evidence type="ECO:0000259" key="9">
    <source>
        <dbReference type="PROSITE" id="PS50110"/>
    </source>
</evidence>
<dbReference type="EC" id="2.7.13.3" evidence="2"/>
<comment type="caution">
    <text evidence="10">The sequence shown here is derived from an EMBL/GenBank/DDBJ whole genome shotgun (WGS) entry which is preliminary data.</text>
</comment>
<dbReference type="GO" id="GO:0009927">
    <property type="term" value="F:histidine phosphotransfer kinase activity"/>
    <property type="evidence" value="ECO:0007669"/>
    <property type="project" value="TreeGrafter"/>
</dbReference>
<dbReference type="Pfam" id="PF02518">
    <property type="entry name" value="HATPase_c"/>
    <property type="match status" value="1"/>
</dbReference>
<dbReference type="Gene3D" id="3.40.50.2300">
    <property type="match status" value="1"/>
</dbReference>
<dbReference type="Pfam" id="PF00360">
    <property type="entry name" value="PHY"/>
    <property type="match status" value="1"/>
</dbReference>
<evidence type="ECO:0000256" key="3">
    <source>
        <dbReference type="ARBA" id="ARBA00022679"/>
    </source>
</evidence>
<accession>A0A835YMS3</accession>
<dbReference type="Pfam" id="PF00072">
    <property type="entry name" value="Response_reg"/>
    <property type="match status" value="1"/>
</dbReference>
<feature type="region of interest" description="Disordered" evidence="6">
    <location>
        <begin position="556"/>
        <end position="578"/>
    </location>
</feature>